<dbReference type="Proteomes" id="UP000229098">
    <property type="component" value="Unassembled WGS sequence"/>
</dbReference>
<evidence type="ECO:0000256" key="1">
    <source>
        <dbReference type="SAM" id="MobiDB-lite"/>
    </source>
</evidence>
<dbReference type="PANTHER" id="PTHR30289:SF1">
    <property type="entry name" value="PEBP (PHOSPHATIDYLETHANOLAMINE-BINDING PROTEIN) FAMILY PROTEIN"/>
    <property type="match status" value="1"/>
</dbReference>
<dbReference type="NCBIfam" id="TIGR00481">
    <property type="entry name" value="YbhB/YbcL family Raf kinase inhibitor-like protein"/>
    <property type="match status" value="1"/>
</dbReference>
<organism evidence="2 3">
    <name type="scientific">Candidatus Ryanbacteria bacterium CG10_big_fil_rev_8_21_14_0_10_43_42</name>
    <dbReference type="NCBI Taxonomy" id="1974864"/>
    <lineage>
        <taxon>Bacteria</taxon>
        <taxon>Candidatus Ryaniibacteriota</taxon>
    </lineage>
</organism>
<evidence type="ECO:0000313" key="3">
    <source>
        <dbReference type="Proteomes" id="UP000229098"/>
    </source>
</evidence>
<sequence>MKLVSSAFEDTTPIPPEYTCDGNNINPPLSIQTAPPGTKSFTLIMSDPDAPGEIWIHWTMWNIPPDTSEIAAGISPKNASIPGTSNIARHAVEGTTSFNTKGYGGPCPPSGTHRYIFRLYALDIPLNIPLTSRVFQIEEAMRGHVLGDASLMGTYSK</sequence>
<dbReference type="Pfam" id="PF01161">
    <property type="entry name" value="PBP"/>
    <property type="match status" value="1"/>
</dbReference>
<evidence type="ECO:0000313" key="2">
    <source>
        <dbReference type="EMBL" id="PJE64420.1"/>
    </source>
</evidence>
<reference evidence="3" key="1">
    <citation type="submission" date="2017-09" db="EMBL/GenBank/DDBJ databases">
        <title>Depth-based differentiation of microbial function through sediment-hosted aquifers and enrichment of novel symbionts in the deep terrestrial subsurface.</title>
        <authorList>
            <person name="Probst A.J."/>
            <person name="Ladd B."/>
            <person name="Jarett J.K."/>
            <person name="Geller-Mcgrath D.E."/>
            <person name="Sieber C.M.K."/>
            <person name="Emerson J.B."/>
            <person name="Anantharaman K."/>
            <person name="Thomas B.C."/>
            <person name="Malmstrom R."/>
            <person name="Stieglmeier M."/>
            <person name="Klingl A."/>
            <person name="Woyke T."/>
            <person name="Ryan C.M."/>
            <person name="Banfield J.F."/>
        </authorList>
    </citation>
    <scope>NUCLEOTIDE SEQUENCE [LARGE SCALE GENOMIC DNA]</scope>
</reference>
<proteinExistence type="predicted"/>
<dbReference type="SUPFAM" id="SSF49777">
    <property type="entry name" value="PEBP-like"/>
    <property type="match status" value="1"/>
</dbReference>
<dbReference type="PANTHER" id="PTHR30289">
    <property type="entry name" value="UNCHARACTERIZED PROTEIN YBCL-RELATED"/>
    <property type="match status" value="1"/>
</dbReference>
<dbReference type="EMBL" id="PFEF01000006">
    <property type="protein sequence ID" value="PJE64420.1"/>
    <property type="molecule type" value="Genomic_DNA"/>
</dbReference>
<dbReference type="AlphaFoldDB" id="A0A2M8KWX7"/>
<dbReference type="InterPro" id="IPR008914">
    <property type="entry name" value="PEBP"/>
</dbReference>
<comment type="caution">
    <text evidence="2">The sequence shown here is derived from an EMBL/GenBank/DDBJ whole genome shotgun (WGS) entry which is preliminary data.</text>
</comment>
<accession>A0A2M8KWX7</accession>
<feature type="region of interest" description="Disordered" evidence="1">
    <location>
        <begin position="1"/>
        <end position="26"/>
    </location>
</feature>
<name>A0A2M8KWX7_9BACT</name>
<gene>
    <name evidence="2" type="ORF">COU90_03160</name>
</gene>
<dbReference type="InterPro" id="IPR005247">
    <property type="entry name" value="YbhB_YbcL/LppC-like"/>
</dbReference>
<protein>
    <submittedName>
        <fullName evidence="2">YbhB/YbcL family Raf kinase inhibitor-like protein</fullName>
    </submittedName>
</protein>
<dbReference type="InterPro" id="IPR036610">
    <property type="entry name" value="PEBP-like_sf"/>
</dbReference>
<dbReference type="CDD" id="cd00865">
    <property type="entry name" value="PEBP_bact_arch"/>
    <property type="match status" value="1"/>
</dbReference>
<dbReference type="Gene3D" id="3.90.280.10">
    <property type="entry name" value="PEBP-like"/>
    <property type="match status" value="1"/>
</dbReference>